<reference evidence="1" key="2">
    <citation type="submission" date="2019-03" db="EMBL/GenBank/DDBJ databases">
        <authorList>
            <person name="Lee H.-H."/>
            <person name="Tsai I.J."/>
        </authorList>
    </citation>
    <scope>NUCLEOTIDE SEQUENCE</scope>
    <source>
        <strain evidence="1">BCRC 35384</strain>
    </source>
</reference>
<protein>
    <submittedName>
        <fullName evidence="1">Uncharacterized protein</fullName>
    </submittedName>
</protein>
<proteinExistence type="predicted"/>
<sequence>MIKPSGDGKEIVKVKGVKDTIQYSDLKSLLVKDSSFAINQEKWYREINSSQIVVEDEIYTLMVTDNKRTLIYNNKNILTETLPYNLMDNELKSINKDSITDYLPDYFMQ</sequence>
<geneLocation type="mitochondrion" evidence="1"/>
<dbReference type="EMBL" id="MK623257">
    <property type="protein sequence ID" value="QEG56955.1"/>
    <property type="molecule type" value="Genomic_DNA"/>
</dbReference>
<organism evidence="1">
    <name type="scientific">Porodaedalea pini</name>
    <dbReference type="NCBI Taxonomy" id="108901"/>
    <lineage>
        <taxon>Eukaryota</taxon>
        <taxon>Fungi</taxon>
        <taxon>Dikarya</taxon>
        <taxon>Basidiomycota</taxon>
        <taxon>Agaricomycotina</taxon>
        <taxon>Agaricomycetes</taxon>
        <taxon>Hymenochaetales</taxon>
        <taxon>Hymenochaetaceae</taxon>
        <taxon>Porodaedalea</taxon>
    </lineage>
</organism>
<evidence type="ECO:0000313" key="1">
    <source>
        <dbReference type="EMBL" id="QEG56955.1"/>
    </source>
</evidence>
<reference evidence="1" key="1">
    <citation type="journal article" date="2019" name="Genome Biol. Evol.">
        <title>Evidence of extensive intraspecific noncoding reshuffling in a 169-kb mitochondrial genome of a basidiomycetous fungus.</title>
        <authorList>
            <person name="Lee H.H."/>
            <person name="Ke H.M."/>
            <person name="Lin C.I."/>
            <person name="Lee T.J."/>
            <person name="Chung C.L."/>
            <person name="Tsai I.J."/>
        </authorList>
    </citation>
    <scope>NUCLEOTIDE SEQUENCE</scope>
    <source>
        <strain evidence="1">BCRC 35384</strain>
    </source>
</reference>
<accession>A0A5B9RJJ1</accession>
<name>A0A5B9RJJ1_9AGAM</name>
<keyword evidence="1" id="KW-0496">Mitochondrion</keyword>
<dbReference type="AlphaFoldDB" id="A0A5B9RJJ1"/>
<gene>
    <name evidence="1" type="ORF">PPIT_000072</name>
</gene>